<keyword evidence="1" id="KW-0472">Membrane</keyword>
<gene>
    <name evidence="2" type="ORF">PIB30_064646</name>
</gene>
<dbReference type="EMBL" id="JASCZI010242288">
    <property type="protein sequence ID" value="MED6210499.1"/>
    <property type="molecule type" value="Genomic_DNA"/>
</dbReference>
<keyword evidence="1" id="KW-1133">Transmembrane helix</keyword>
<reference evidence="2 3" key="1">
    <citation type="journal article" date="2023" name="Plants (Basel)">
        <title>Bridging the Gap: Combining Genomics and Transcriptomics Approaches to Understand Stylosanthes scabra, an Orphan Legume from the Brazilian Caatinga.</title>
        <authorList>
            <person name="Ferreira-Neto J.R.C."/>
            <person name="da Silva M.D."/>
            <person name="Binneck E."/>
            <person name="de Melo N.F."/>
            <person name="da Silva R.H."/>
            <person name="de Melo A.L.T.M."/>
            <person name="Pandolfi V."/>
            <person name="Bustamante F.O."/>
            <person name="Brasileiro-Vidal A.C."/>
            <person name="Benko-Iseppon A.M."/>
        </authorList>
    </citation>
    <scope>NUCLEOTIDE SEQUENCE [LARGE SCALE GENOMIC DNA]</scope>
    <source>
        <tissue evidence="2">Leaves</tissue>
    </source>
</reference>
<protein>
    <submittedName>
        <fullName evidence="2">Uncharacterized protein</fullName>
    </submittedName>
</protein>
<dbReference type="Proteomes" id="UP001341840">
    <property type="component" value="Unassembled WGS sequence"/>
</dbReference>
<evidence type="ECO:0000313" key="2">
    <source>
        <dbReference type="EMBL" id="MED6210499.1"/>
    </source>
</evidence>
<proteinExistence type="predicted"/>
<comment type="caution">
    <text evidence="2">The sequence shown here is derived from an EMBL/GenBank/DDBJ whole genome shotgun (WGS) entry which is preliminary data.</text>
</comment>
<evidence type="ECO:0000313" key="3">
    <source>
        <dbReference type="Proteomes" id="UP001341840"/>
    </source>
</evidence>
<feature type="transmembrane region" description="Helical" evidence="1">
    <location>
        <begin position="126"/>
        <end position="147"/>
    </location>
</feature>
<organism evidence="2 3">
    <name type="scientific">Stylosanthes scabra</name>
    <dbReference type="NCBI Taxonomy" id="79078"/>
    <lineage>
        <taxon>Eukaryota</taxon>
        <taxon>Viridiplantae</taxon>
        <taxon>Streptophyta</taxon>
        <taxon>Embryophyta</taxon>
        <taxon>Tracheophyta</taxon>
        <taxon>Spermatophyta</taxon>
        <taxon>Magnoliopsida</taxon>
        <taxon>eudicotyledons</taxon>
        <taxon>Gunneridae</taxon>
        <taxon>Pentapetalae</taxon>
        <taxon>rosids</taxon>
        <taxon>fabids</taxon>
        <taxon>Fabales</taxon>
        <taxon>Fabaceae</taxon>
        <taxon>Papilionoideae</taxon>
        <taxon>50 kb inversion clade</taxon>
        <taxon>dalbergioids sensu lato</taxon>
        <taxon>Dalbergieae</taxon>
        <taxon>Pterocarpus clade</taxon>
        <taxon>Stylosanthes</taxon>
    </lineage>
</organism>
<evidence type="ECO:0000256" key="1">
    <source>
        <dbReference type="SAM" id="Phobius"/>
    </source>
</evidence>
<keyword evidence="1" id="KW-0812">Transmembrane</keyword>
<name>A0ABU6YK01_9FABA</name>
<keyword evidence="3" id="KW-1185">Reference proteome</keyword>
<sequence>MGVFGVTPNESPDLAKAMGDIGSVLKDIREVKEPEFVSEDTLPRNRIEGSLVVWLWVAPSFPVVRHGTEPDRPSMTSGRRSCGHFVWADGEEDESMTGRVQCETKVDQVKINLGCRVSKLETEIRVLKYWIVGLSMVMLFGIVGNGLGLGK</sequence>
<accession>A0ABU6YK01</accession>